<name>A0A918V729_9FLAO</name>
<dbReference type="Pfam" id="PF12730">
    <property type="entry name" value="ABC2_membrane_4"/>
    <property type="match status" value="1"/>
</dbReference>
<organism evidence="2 3">
    <name type="scientific">Algibacter mikhailovii</name>
    <dbReference type="NCBI Taxonomy" id="425498"/>
    <lineage>
        <taxon>Bacteria</taxon>
        <taxon>Pseudomonadati</taxon>
        <taxon>Bacteroidota</taxon>
        <taxon>Flavobacteriia</taxon>
        <taxon>Flavobacteriales</taxon>
        <taxon>Flavobacteriaceae</taxon>
        <taxon>Algibacter</taxon>
    </lineage>
</organism>
<protein>
    <submittedName>
        <fullName evidence="2">Uncharacterized protein</fullName>
    </submittedName>
</protein>
<feature type="transmembrane region" description="Helical" evidence="1">
    <location>
        <begin position="118"/>
        <end position="144"/>
    </location>
</feature>
<keyword evidence="1" id="KW-1133">Transmembrane helix</keyword>
<evidence type="ECO:0000313" key="3">
    <source>
        <dbReference type="Proteomes" id="UP000636004"/>
    </source>
</evidence>
<dbReference type="RefSeq" id="WP_189359666.1">
    <property type="nucleotide sequence ID" value="NZ_BMWZ01000002.1"/>
</dbReference>
<evidence type="ECO:0000256" key="1">
    <source>
        <dbReference type="SAM" id="Phobius"/>
    </source>
</evidence>
<keyword evidence="1" id="KW-0812">Transmembrane</keyword>
<proteinExistence type="predicted"/>
<gene>
    <name evidence="2" type="ORF">GCM10007028_09890</name>
</gene>
<keyword evidence="1" id="KW-0472">Membrane</keyword>
<feature type="transmembrane region" description="Helical" evidence="1">
    <location>
        <begin position="248"/>
        <end position="270"/>
    </location>
</feature>
<comment type="caution">
    <text evidence="2">The sequence shown here is derived from an EMBL/GenBank/DDBJ whole genome shotgun (WGS) entry which is preliminary data.</text>
</comment>
<dbReference type="Proteomes" id="UP000636004">
    <property type="component" value="Unassembled WGS sequence"/>
</dbReference>
<feature type="transmembrane region" description="Helical" evidence="1">
    <location>
        <begin position="66"/>
        <end position="91"/>
    </location>
</feature>
<dbReference type="AlphaFoldDB" id="A0A918V729"/>
<feature type="transmembrane region" description="Helical" evidence="1">
    <location>
        <begin position="20"/>
        <end position="38"/>
    </location>
</feature>
<feature type="transmembrane region" description="Helical" evidence="1">
    <location>
        <begin position="200"/>
        <end position="218"/>
    </location>
</feature>
<sequence length="276" mass="32015">MRNLIFSEAYKLLKQSKTYYALAAIFVIEIIILFSAYSQGQSVLDLLLDNLKNSFHFEGNLLNGNLLSYLILNTLWFHLPLILIVIISGTLTSEYKDRTLLSVMLQPVSKWKFILSKYIVAIVFTLLIVFFLALTTFILSYSIFGKGDLIVYLDTLNFFESSDAFYRIMWAFTVGAISMVFFSVVSLTLAIIFEEATKTWILGAFFLIVSNLLLKVNFDNYVLDNWLYVKLNDTWQYLFYYAIPWDKIYLNTVILIIYTIITMVFGIIIFTKKDVN</sequence>
<accession>A0A918V729</accession>
<feature type="transmembrane region" description="Helical" evidence="1">
    <location>
        <begin position="164"/>
        <end position="193"/>
    </location>
</feature>
<dbReference type="PANTHER" id="PTHR37305">
    <property type="entry name" value="INTEGRAL MEMBRANE PROTEIN-RELATED"/>
    <property type="match status" value="1"/>
</dbReference>
<evidence type="ECO:0000313" key="2">
    <source>
        <dbReference type="EMBL" id="GGZ74588.1"/>
    </source>
</evidence>
<reference evidence="2" key="2">
    <citation type="submission" date="2020-09" db="EMBL/GenBank/DDBJ databases">
        <authorList>
            <person name="Sun Q."/>
            <person name="Kim S."/>
        </authorList>
    </citation>
    <scope>NUCLEOTIDE SEQUENCE</scope>
    <source>
        <strain evidence="2">KCTC 12710</strain>
    </source>
</reference>
<keyword evidence="3" id="KW-1185">Reference proteome</keyword>
<reference evidence="2" key="1">
    <citation type="journal article" date="2014" name="Int. J. Syst. Evol. Microbiol.">
        <title>Complete genome sequence of Corynebacterium casei LMG S-19264T (=DSM 44701T), isolated from a smear-ripened cheese.</title>
        <authorList>
            <consortium name="US DOE Joint Genome Institute (JGI-PGF)"/>
            <person name="Walter F."/>
            <person name="Albersmeier A."/>
            <person name="Kalinowski J."/>
            <person name="Ruckert C."/>
        </authorList>
    </citation>
    <scope>NUCLEOTIDE SEQUENCE</scope>
    <source>
        <strain evidence="2">KCTC 12710</strain>
    </source>
</reference>
<dbReference type="EMBL" id="BMWZ01000002">
    <property type="protein sequence ID" value="GGZ74588.1"/>
    <property type="molecule type" value="Genomic_DNA"/>
</dbReference>
<dbReference type="PANTHER" id="PTHR37305:SF1">
    <property type="entry name" value="MEMBRANE PROTEIN"/>
    <property type="match status" value="1"/>
</dbReference>